<dbReference type="InterPro" id="IPR010719">
    <property type="entry name" value="MnmM_MeTrfase"/>
</dbReference>
<keyword evidence="2" id="KW-1185">Reference proteome</keyword>
<accession>A0A4V2Q8D6</accession>
<dbReference type="Proteomes" id="UP000295063">
    <property type="component" value="Unassembled WGS sequence"/>
</dbReference>
<dbReference type="EMBL" id="SLUI01000010">
    <property type="protein sequence ID" value="TCL35880.1"/>
    <property type="molecule type" value="Genomic_DNA"/>
</dbReference>
<dbReference type="SUPFAM" id="SSF53335">
    <property type="entry name" value="S-adenosyl-L-methionine-dependent methyltransferases"/>
    <property type="match status" value="1"/>
</dbReference>
<comment type="caution">
    <text evidence="1">The sequence shown here is derived from an EMBL/GenBank/DDBJ whole genome shotgun (WGS) entry which is preliminary data.</text>
</comment>
<keyword evidence="1" id="KW-0489">Methyltransferase</keyword>
<dbReference type="PANTHER" id="PTHR35276">
    <property type="entry name" value="S-ADENOSYL-L-METHIONINE-DEPENDENT METHYLTRANSFERASES SUPERFAMILY PROTEIN"/>
    <property type="match status" value="1"/>
</dbReference>
<dbReference type="Gene3D" id="3.40.50.150">
    <property type="entry name" value="Vaccinia Virus protein VP39"/>
    <property type="match status" value="1"/>
</dbReference>
<name>A0A4V2Q8D6_9FIRM</name>
<dbReference type="InterPro" id="IPR029063">
    <property type="entry name" value="SAM-dependent_MTases_sf"/>
</dbReference>
<dbReference type="RefSeq" id="WP_243650577.1">
    <property type="nucleotide sequence ID" value="NZ_SLUI01000010.1"/>
</dbReference>
<protein>
    <submittedName>
        <fullName evidence="1">Putative rRNA methylase</fullName>
    </submittedName>
</protein>
<dbReference type="AlphaFoldDB" id="A0A4V2Q8D6"/>
<dbReference type="PANTHER" id="PTHR35276:SF1">
    <property type="entry name" value="TRNA (MNM(5)S(2)U34)-METHYLTRANSFERASE, CHLOROPLASTIC"/>
    <property type="match status" value="1"/>
</dbReference>
<keyword evidence="1" id="KW-0808">Transferase</keyword>
<proteinExistence type="predicted"/>
<dbReference type="GO" id="GO:0008168">
    <property type="term" value="F:methyltransferase activity"/>
    <property type="evidence" value="ECO:0007669"/>
    <property type="project" value="UniProtKB-KW"/>
</dbReference>
<sequence length="191" mass="21529">MAHQAVLMRLTQAKCIVDATAGNGRDTLFLAQHSREDARIWAFDIQEQAINNTRRLLLDNRCLTKVECILDSHCTIDQYVKEKVDIVTFNLGYLPGADHAVTTRGQTTIEAINKSIQLLNKNGIITIVAYPGHTPGKEENNQVFKHVSSLPQSEFHVGCWQMLNQVNEPPVLYVVEKKRGEVREGFASRED</sequence>
<evidence type="ECO:0000313" key="1">
    <source>
        <dbReference type="EMBL" id="TCL35880.1"/>
    </source>
</evidence>
<dbReference type="CDD" id="cd02440">
    <property type="entry name" value="AdoMet_MTases"/>
    <property type="match status" value="1"/>
</dbReference>
<dbReference type="GO" id="GO:0032259">
    <property type="term" value="P:methylation"/>
    <property type="evidence" value="ECO:0007669"/>
    <property type="project" value="UniProtKB-KW"/>
</dbReference>
<gene>
    <name evidence="1" type="ORF">EV210_110124</name>
</gene>
<dbReference type="Pfam" id="PF06962">
    <property type="entry name" value="rRNA_methylase"/>
    <property type="match status" value="1"/>
</dbReference>
<organism evidence="1 2">
    <name type="scientific">Anaerospora hongkongensis</name>
    <dbReference type="NCBI Taxonomy" id="244830"/>
    <lineage>
        <taxon>Bacteria</taxon>
        <taxon>Bacillati</taxon>
        <taxon>Bacillota</taxon>
        <taxon>Negativicutes</taxon>
        <taxon>Selenomonadales</taxon>
        <taxon>Sporomusaceae</taxon>
        <taxon>Anaerospora</taxon>
    </lineage>
</organism>
<evidence type="ECO:0000313" key="2">
    <source>
        <dbReference type="Proteomes" id="UP000295063"/>
    </source>
</evidence>
<reference evidence="1 2" key="1">
    <citation type="submission" date="2019-03" db="EMBL/GenBank/DDBJ databases">
        <title>Genomic Encyclopedia of Type Strains, Phase IV (KMG-IV): sequencing the most valuable type-strain genomes for metagenomic binning, comparative biology and taxonomic classification.</title>
        <authorList>
            <person name="Goeker M."/>
        </authorList>
    </citation>
    <scope>NUCLEOTIDE SEQUENCE [LARGE SCALE GENOMIC DNA]</scope>
    <source>
        <strain evidence="1 2">DSM 15969</strain>
    </source>
</reference>